<feature type="region of interest" description="Disordered" evidence="7">
    <location>
        <begin position="1"/>
        <end position="34"/>
    </location>
</feature>
<dbReference type="Gene3D" id="1.20.1250.20">
    <property type="entry name" value="MFS general substrate transporter like domains"/>
    <property type="match status" value="1"/>
</dbReference>
<feature type="transmembrane region" description="Helical" evidence="8">
    <location>
        <begin position="388"/>
        <end position="408"/>
    </location>
</feature>
<evidence type="ECO:0000313" key="11">
    <source>
        <dbReference type="Proteomes" id="UP000008743"/>
    </source>
</evidence>
<reference evidence="11" key="1">
    <citation type="submission" date="2011-02" db="EMBL/GenBank/DDBJ databases">
        <title>The Genome Sequence of Capsaspora owczarzaki ATCC 30864.</title>
        <authorList>
            <person name="Russ C."/>
            <person name="Cuomo C."/>
            <person name="Burger G."/>
            <person name="Gray M.W."/>
            <person name="Holland P.W.H."/>
            <person name="King N."/>
            <person name="Lang F.B.F."/>
            <person name="Roger A.J."/>
            <person name="Ruiz-Trillo I."/>
            <person name="Young S.K."/>
            <person name="Zeng Q."/>
            <person name="Gargeya S."/>
            <person name="Alvarado L."/>
            <person name="Berlin A."/>
            <person name="Chapman S.B."/>
            <person name="Chen Z."/>
            <person name="Freedman E."/>
            <person name="Gellesch M."/>
            <person name="Goldberg J."/>
            <person name="Griggs A."/>
            <person name="Gujja S."/>
            <person name="Heilman E."/>
            <person name="Heiman D."/>
            <person name="Howarth C."/>
            <person name="Mehta T."/>
            <person name="Neiman D."/>
            <person name="Pearson M."/>
            <person name="Roberts A."/>
            <person name="Saif S."/>
            <person name="Shea T."/>
            <person name="Shenoy N."/>
            <person name="Sisk P."/>
            <person name="Stolte C."/>
            <person name="Sykes S."/>
            <person name="White J."/>
            <person name="Yandava C."/>
            <person name="Haas B."/>
            <person name="Nusbaum C."/>
            <person name="Birren B."/>
        </authorList>
    </citation>
    <scope>NUCLEOTIDE SEQUENCE</scope>
    <source>
        <strain evidence="11">ATCC 30864</strain>
    </source>
</reference>
<name>A0A0D2U952_CAPO3</name>
<feature type="transmembrane region" description="Helical" evidence="8">
    <location>
        <begin position="481"/>
        <end position="501"/>
    </location>
</feature>
<accession>A0A0D2U952</accession>
<feature type="transmembrane region" description="Helical" evidence="8">
    <location>
        <begin position="446"/>
        <end position="466"/>
    </location>
</feature>
<evidence type="ECO:0000256" key="4">
    <source>
        <dbReference type="ARBA" id="ARBA00022989"/>
    </source>
</evidence>
<dbReference type="Proteomes" id="UP000008743">
    <property type="component" value="Unassembled WGS sequence"/>
</dbReference>
<protein>
    <submittedName>
        <fullName evidence="10">MFS family protein</fullName>
    </submittedName>
</protein>
<dbReference type="RefSeq" id="XP_004349451.1">
    <property type="nucleotide sequence ID" value="XM_004349401.2"/>
</dbReference>
<feature type="compositionally biased region" description="Pro residues" evidence="7">
    <location>
        <begin position="21"/>
        <end position="32"/>
    </location>
</feature>
<dbReference type="PhylomeDB" id="A0A0D2U952"/>
<dbReference type="GO" id="GO:0016020">
    <property type="term" value="C:membrane"/>
    <property type="evidence" value="ECO:0007669"/>
    <property type="project" value="UniProtKB-SubCell"/>
</dbReference>
<feature type="transmembrane region" description="Helical" evidence="8">
    <location>
        <begin position="99"/>
        <end position="120"/>
    </location>
</feature>
<sequence>MTETPTCDSVDVQVDASQRALPPPPPPPPPQPQSACGQLLVVVKQLTALFHESSAGSLYTLFLMFMAFSVSNLCMYVVPQVSQVLEQDLHFGDGQGGGVEYYVLAGSVFVVIFTIAGIPMGILGDRYDRRRMLAVAVASWSAITMASAACQAYWQLVLCRVGVAIAMAACAPFAASILADRFVQNRSAAMSVFYWGIYFGYSASYAVGNLLSEPIGWRWSFVVAGSPGLILAALIAWTIHEPVRGEAERAPAAQPRLHRAASSEKDQEESALLGNDYGYQTLSDNPPVPQQLNRGQDTGVYTVRESLIRFCTSKPALVLCAAGAVRNSAGYVWSFNTNLFYKNVRHLSPDQIAAWMSWTPLVSGSIGTMLGGALADWFGLRYGGRSRVWLLVASQVLATPLAAGALWLDYPWCFVVQLPANIFSEMWMGVTMALVVDLFPIRMRSFAVALYFFIIQNIGGNATVLVDPLQYNAGLGLQDALLVLFPGTYLLSAVLFALAYWPLKQEDGRRQSDTRPLLSS</sequence>
<evidence type="ECO:0000259" key="9">
    <source>
        <dbReference type="PROSITE" id="PS50850"/>
    </source>
</evidence>
<dbReference type="InterPro" id="IPR011701">
    <property type="entry name" value="MFS"/>
</dbReference>
<dbReference type="eggNOG" id="KOG1330">
    <property type="taxonomic scope" value="Eukaryota"/>
</dbReference>
<dbReference type="InParanoid" id="A0A0D2U952"/>
<feature type="transmembrane region" description="Helical" evidence="8">
    <location>
        <begin position="192"/>
        <end position="211"/>
    </location>
</feature>
<evidence type="ECO:0000313" key="10">
    <source>
        <dbReference type="EMBL" id="KJE91576.1"/>
    </source>
</evidence>
<evidence type="ECO:0000256" key="8">
    <source>
        <dbReference type="SAM" id="Phobius"/>
    </source>
</evidence>
<feature type="transmembrane region" description="Helical" evidence="8">
    <location>
        <begin position="355"/>
        <end position="376"/>
    </location>
</feature>
<organism evidence="10 11">
    <name type="scientific">Capsaspora owczarzaki (strain ATCC 30864)</name>
    <dbReference type="NCBI Taxonomy" id="595528"/>
    <lineage>
        <taxon>Eukaryota</taxon>
        <taxon>Filasterea</taxon>
        <taxon>Capsaspora</taxon>
    </lineage>
</organism>
<dbReference type="PANTHER" id="PTHR23505:SF79">
    <property type="entry name" value="PROTEIN SPINSTER"/>
    <property type="match status" value="1"/>
</dbReference>
<dbReference type="OMA" id="SLCVIFQ"/>
<dbReference type="EMBL" id="KE346362">
    <property type="protein sequence ID" value="KJE91576.1"/>
    <property type="molecule type" value="Genomic_DNA"/>
</dbReference>
<dbReference type="GO" id="GO:0022857">
    <property type="term" value="F:transmembrane transporter activity"/>
    <property type="evidence" value="ECO:0007669"/>
    <property type="project" value="InterPro"/>
</dbReference>
<keyword evidence="5 8" id="KW-0472">Membrane</keyword>
<dbReference type="InterPro" id="IPR036259">
    <property type="entry name" value="MFS_trans_sf"/>
</dbReference>
<dbReference type="AlphaFoldDB" id="A0A0D2U952"/>
<feature type="transmembrane region" description="Helical" evidence="8">
    <location>
        <begin position="217"/>
        <end position="239"/>
    </location>
</feature>
<keyword evidence="2" id="KW-0813">Transport</keyword>
<dbReference type="STRING" id="595528.A0A0D2U952"/>
<dbReference type="OrthoDB" id="3639251at2759"/>
<comment type="similarity">
    <text evidence="6">Belongs to the major facilitator superfamily. Spinster (TC 2.A.1.49) family.</text>
</comment>
<dbReference type="Pfam" id="PF07690">
    <property type="entry name" value="MFS_1"/>
    <property type="match status" value="1"/>
</dbReference>
<feature type="transmembrane region" description="Helical" evidence="8">
    <location>
        <begin position="58"/>
        <end position="79"/>
    </location>
</feature>
<feature type="transmembrane region" description="Helical" evidence="8">
    <location>
        <begin position="420"/>
        <end position="439"/>
    </location>
</feature>
<dbReference type="SUPFAM" id="SSF103473">
    <property type="entry name" value="MFS general substrate transporter"/>
    <property type="match status" value="1"/>
</dbReference>
<evidence type="ECO:0000256" key="5">
    <source>
        <dbReference type="ARBA" id="ARBA00023136"/>
    </source>
</evidence>
<evidence type="ECO:0000256" key="2">
    <source>
        <dbReference type="ARBA" id="ARBA00022448"/>
    </source>
</evidence>
<evidence type="ECO:0000256" key="1">
    <source>
        <dbReference type="ARBA" id="ARBA00004141"/>
    </source>
</evidence>
<dbReference type="InterPro" id="IPR044770">
    <property type="entry name" value="MFS_spinster-like"/>
</dbReference>
<dbReference type="InterPro" id="IPR020846">
    <property type="entry name" value="MFS_dom"/>
</dbReference>
<gene>
    <name evidence="10" type="ORF">CAOG_002701</name>
</gene>
<dbReference type="PANTHER" id="PTHR23505">
    <property type="entry name" value="SPINSTER"/>
    <property type="match status" value="1"/>
</dbReference>
<keyword evidence="11" id="KW-1185">Reference proteome</keyword>
<feature type="transmembrane region" description="Helical" evidence="8">
    <location>
        <begin position="160"/>
        <end position="180"/>
    </location>
</feature>
<proteinExistence type="inferred from homology"/>
<evidence type="ECO:0000256" key="3">
    <source>
        <dbReference type="ARBA" id="ARBA00022692"/>
    </source>
</evidence>
<evidence type="ECO:0000256" key="6">
    <source>
        <dbReference type="ARBA" id="ARBA00024338"/>
    </source>
</evidence>
<feature type="domain" description="Major facilitator superfamily (MFS) profile" evidence="9">
    <location>
        <begin position="60"/>
        <end position="505"/>
    </location>
</feature>
<keyword evidence="3 8" id="KW-0812">Transmembrane</keyword>
<evidence type="ECO:0000256" key="7">
    <source>
        <dbReference type="SAM" id="MobiDB-lite"/>
    </source>
</evidence>
<dbReference type="PROSITE" id="PS50850">
    <property type="entry name" value="MFS"/>
    <property type="match status" value="1"/>
</dbReference>
<keyword evidence="4 8" id="KW-1133">Transmembrane helix</keyword>
<comment type="subcellular location">
    <subcellularLocation>
        <location evidence="1">Membrane</location>
        <topology evidence="1">Multi-pass membrane protein</topology>
    </subcellularLocation>
</comment>